<accession>A0A9W6ZN69</accession>
<name>A0A9W6ZN69_9STRA</name>
<sequence>EKEGGERKGGTREIVGSGSFGRGAVKMDAVSGVGAGGKQEPSGGGAEIQRVGSKEERRGKMRENRKKVGGGGSGYHSVGSGSEELMICDDAWGSGDVPL</sequence>
<feature type="region of interest" description="Disordered" evidence="1">
    <location>
        <begin position="31"/>
        <end position="82"/>
    </location>
</feature>
<evidence type="ECO:0000256" key="1">
    <source>
        <dbReference type="SAM" id="MobiDB-lite"/>
    </source>
</evidence>
<gene>
    <name evidence="2" type="ORF">TrRE_jg11605</name>
</gene>
<feature type="compositionally biased region" description="Basic and acidic residues" evidence="1">
    <location>
        <begin position="1"/>
        <end position="11"/>
    </location>
</feature>
<evidence type="ECO:0000313" key="2">
    <source>
        <dbReference type="EMBL" id="GMH53295.1"/>
    </source>
</evidence>
<feature type="compositionally biased region" description="Gly residues" evidence="1">
    <location>
        <begin position="33"/>
        <end position="46"/>
    </location>
</feature>
<protein>
    <submittedName>
        <fullName evidence="2">Uncharacterized protein</fullName>
    </submittedName>
</protein>
<proteinExistence type="predicted"/>
<comment type="caution">
    <text evidence="2">The sequence shown here is derived from an EMBL/GenBank/DDBJ whole genome shotgun (WGS) entry which is preliminary data.</text>
</comment>
<feature type="region of interest" description="Disordered" evidence="1">
    <location>
        <begin position="1"/>
        <end position="20"/>
    </location>
</feature>
<organism evidence="2 3">
    <name type="scientific">Triparma retinervis</name>
    <dbReference type="NCBI Taxonomy" id="2557542"/>
    <lineage>
        <taxon>Eukaryota</taxon>
        <taxon>Sar</taxon>
        <taxon>Stramenopiles</taxon>
        <taxon>Ochrophyta</taxon>
        <taxon>Bolidophyceae</taxon>
        <taxon>Parmales</taxon>
        <taxon>Triparmaceae</taxon>
        <taxon>Triparma</taxon>
    </lineage>
</organism>
<evidence type="ECO:0000313" key="3">
    <source>
        <dbReference type="Proteomes" id="UP001165082"/>
    </source>
</evidence>
<dbReference type="EMBL" id="BRXZ01003358">
    <property type="protein sequence ID" value="GMH53295.1"/>
    <property type="molecule type" value="Genomic_DNA"/>
</dbReference>
<reference evidence="2" key="1">
    <citation type="submission" date="2022-07" db="EMBL/GenBank/DDBJ databases">
        <title>Genome analysis of Parmales, a sister group of diatoms, reveals the evolutionary specialization of diatoms from phago-mixotrophs to photoautotrophs.</title>
        <authorList>
            <person name="Ban H."/>
            <person name="Sato S."/>
            <person name="Yoshikawa S."/>
            <person name="Kazumasa Y."/>
            <person name="Nakamura Y."/>
            <person name="Ichinomiya M."/>
            <person name="Saitoh K."/>
            <person name="Sato N."/>
            <person name="Blanc-Mathieu R."/>
            <person name="Endo H."/>
            <person name="Kuwata A."/>
            <person name="Ogata H."/>
        </authorList>
    </citation>
    <scope>NUCLEOTIDE SEQUENCE</scope>
</reference>
<keyword evidence="3" id="KW-1185">Reference proteome</keyword>
<feature type="non-terminal residue" evidence="2">
    <location>
        <position position="1"/>
    </location>
</feature>
<feature type="compositionally biased region" description="Basic and acidic residues" evidence="1">
    <location>
        <begin position="52"/>
        <end position="62"/>
    </location>
</feature>
<dbReference type="Proteomes" id="UP001165082">
    <property type="component" value="Unassembled WGS sequence"/>
</dbReference>
<dbReference type="AlphaFoldDB" id="A0A9W6ZN69"/>